<dbReference type="InterPro" id="IPR006132">
    <property type="entry name" value="Asp/Orn_carbamoyltranf_P-bd"/>
</dbReference>
<keyword evidence="11" id="KW-1185">Reference proteome</keyword>
<dbReference type="AlphaFoldDB" id="A0A1H9QRQ4"/>
<dbReference type="FunFam" id="3.40.50.1370:FF:000011">
    <property type="entry name" value="Aspartate carbamoyltransferase"/>
    <property type="match status" value="1"/>
</dbReference>
<dbReference type="Proteomes" id="UP000198571">
    <property type="component" value="Unassembled WGS sequence"/>
</dbReference>
<protein>
    <recommendedName>
        <fullName evidence="7">Aspartate carbamoyltransferase</fullName>
        <ecNumber evidence="7">2.1.3.2</ecNumber>
    </recommendedName>
    <alternativeName>
        <fullName evidence="7">Aspartate transcarbamylase</fullName>
        <shortName evidence="7">ATCase</shortName>
    </alternativeName>
</protein>
<dbReference type="PRINTS" id="PR00100">
    <property type="entry name" value="AOTCASE"/>
</dbReference>
<dbReference type="PANTHER" id="PTHR45753:SF6">
    <property type="entry name" value="ASPARTATE CARBAMOYLTRANSFERASE"/>
    <property type="match status" value="1"/>
</dbReference>
<evidence type="ECO:0000256" key="2">
    <source>
        <dbReference type="ARBA" id="ARBA00008896"/>
    </source>
</evidence>
<dbReference type="PRINTS" id="PR00101">
    <property type="entry name" value="ATCASE"/>
</dbReference>
<dbReference type="OrthoDB" id="9774690at2"/>
<comment type="pathway">
    <text evidence="1 7">Pyrimidine metabolism; UMP biosynthesis via de novo pathway; (S)-dihydroorotate from bicarbonate: step 2/3.</text>
</comment>
<keyword evidence="3 7" id="KW-0808">Transferase</keyword>
<dbReference type="UniPathway" id="UPA00070">
    <property type="reaction ID" value="UER00116"/>
</dbReference>
<evidence type="ECO:0000313" key="10">
    <source>
        <dbReference type="EMBL" id="SER63124.1"/>
    </source>
</evidence>
<evidence type="ECO:0000256" key="6">
    <source>
        <dbReference type="ARBA" id="ARBA00048859"/>
    </source>
</evidence>
<dbReference type="PANTHER" id="PTHR45753">
    <property type="entry name" value="ORNITHINE CARBAMOYLTRANSFERASE, MITOCHONDRIAL"/>
    <property type="match status" value="1"/>
</dbReference>
<feature type="binding site" evidence="7">
    <location>
        <position position="252"/>
    </location>
    <ligand>
        <name>carbamoyl phosphate</name>
        <dbReference type="ChEBI" id="CHEBI:58228"/>
    </ligand>
</feature>
<feature type="binding site" evidence="7">
    <location>
        <position position="210"/>
    </location>
    <ligand>
        <name>L-aspartate</name>
        <dbReference type="ChEBI" id="CHEBI:29991"/>
    </ligand>
</feature>
<dbReference type="NCBIfam" id="TIGR00670">
    <property type="entry name" value="asp_carb_tr"/>
    <property type="match status" value="1"/>
</dbReference>
<dbReference type="GO" id="GO:0016597">
    <property type="term" value="F:amino acid binding"/>
    <property type="evidence" value="ECO:0007669"/>
    <property type="project" value="InterPro"/>
</dbReference>
<feature type="binding site" evidence="7">
    <location>
        <position position="129"/>
    </location>
    <ligand>
        <name>carbamoyl phosphate</name>
        <dbReference type="ChEBI" id="CHEBI:58228"/>
    </ligand>
</feature>
<dbReference type="GO" id="GO:0044205">
    <property type="term" value="P:'de novo' UMP biosynthetic process"/>
    <property type="evidence" value="ECO:0007669"/>
    <property type="project" value="UniProtKB-UniRule"/>
</dbReference>
<comment type="catalytic activity">
    <reaction evidence="6 7">
        <text>carbamoyl phosphate + L-aspartate = N-carbamoyl-L-aspartate + phosphate + H(+)</text>
        <dbReference type="Rhea" id="RHEA:20013"/>
        <dbReference type="ChEBI" id="CHEBI:15378"/>
        <dbReference type="ChEBI" id="CHEBI:29991"/>
        <dbReference type="ChEBI" id="CHEBI:32814"/>
        <dbReference type="ChEBI" id="CHEBI:43474"/>
        <dbReference type="ChEBI" id="CHEBI:58228"/>
        <dbReference type="EC" id="2.1.3.2"/>
    </reaction>
</comment>
<dbReference type="GO" id="GO:0006207">
    <property type="term" value="P:'de novo' pyrimidine nucleobase biosynthetic process"/>
    <property type="evidence" value="ECO:0007669"/>
    <property type="project" value="InterPro"/>
</dbReference>
<dbReference type="HAMAP" id="MF_00001">
    <property type="entry name" value="Asp_carb_tr"/>
    <property type="match status" value="1"/>
</dbReference>
<feature type="binding site" evidence="7">
    <location>
        <position position="99"/>
    </location>
    <ligand>
        <name>carbamoyl phosphate</name>
        <dbReference type="ChEBI" id="CHEBI:58228"/>
    </ligand>
</feature>
<evidence type="ECO:0000259" key="9">
    <source>
        <dbReference type="Pfam" id="PF02729"/>
    </source>
</evidence>
<feature type="binding site" evidence="7">
    <location>
        <position position="49"/>
    </location>
    <ligand>
        <name>carbamoyl phosphate</name>
        <dbReference type="ChEBI" id="CHEBI:58228"/>
    </ligand>
</feature>
<dbReference type="InterPro" id="IPR002082">
    <property type="entry name" value="Asp_carbamoyltransf"/>
</dbReference>
<dbReference type="RefSeq" id="WP_093047661.1">
    <property type="nucleotide sequence ID" value="NZ_FOGT01000002.1"/>
</dbReference>
<dbReference type="SUPFAM" id="SSF53671">
    <property type="entry name" value="Aspartate/ornithine carbamoyltransferase"/>
    <property type="match status" value="1"/>
</dbReference>
<dbReference type="Gene3D" id="3.40.50.1370">
    <property type="entry name" value="Aspartate/ornithine carbamoyltransferase"/>
    <property type="match status" value="2"/>
</dbReference>
<keyword evidence="4 7" id="KW-0665">Pyrimidine biosynthesis</keyword>
<feature type="binding site" evidence="7">
    <location>
        <position position="126"/>
    </location>
    <ligand>
        <name>carbamoyl phosphate</name>
        <dbReference type="ChEBI" id="CHEBI:58228"/>
    </ligand>
</feature>
<feature type="binding site" evidence="7">
    <location>
        <position position="77"/>
    </location>
    <ligand>
        <name>L-aspartate</name>
        <dbReference type="ChEBI" id="CHEBI:29991"/>
    </ligand>
</feature>
<dbReference type="GO" id="GO:0005829">
    <property type="term" value="C:cytosol"/>
    <property type="evidence" value="ECO:0007669"/>
    <property type="project" value="TreeGrafter"/>
</dbReference>
<proteinExistence type="inferred from homology"/>
<dbReference type="Pfam" id="PF02729">
    <property type="entry name" value="OTCace_N"/>
    <property type="match status" value="1"/>
</dbReference>
<dbReference type="InterPro" id="IPR006131">
    <property type="entry name" value="Asp_carbamoyltransf_Asp/Orn-bd"/>
</dbReference>
<evidence type="ECO:0000256" key="4">
    <source>
        <dbReference type="ARBA" id="ARBA00022975"/>
    </source>
</evidence>
<evidence type="ECO:0000256" key="3">
    <source>
        <dbReference type="ARBA" id="ARBA00022679"/>
    </source>
</evidence>
<feature type="binding site" evidence="7">
    <location>
        <position position="159"/>
    </location>
    <ligand>
        <name>L-aspartate</name>
        <dbReference type="ChEBI" id="CHEBI:29991"/>
    </ligand>
</feature>
<organism evidence="10 11">
    <name type="scientific">Salipaludibacillus aurantiacus</name>
    <dbReference type="NCBI Taxonomy" id="1601833"/>
    <lineage>
        <taxon>Bacteria</taxon>
        <taxon>Bacillati</taxon>
        <taxon>Bacillota</taxon>
        <taxon>Bacilli</taxon>
        <taxon>Bacillales</taxon>
        <taxon>Bacillaceae</taxon>
    </lineage>
</organism>
<evidence type="ECO:0000313" key="11">
    <source>
        <dbReference type="Proteomes" id="UP000198571"/>
    </source>
</evidence>
<comment type="subunit">
    <text evidence="7">Heterododecamer (2C3:3R2) of six catalytic PyrB chains organized as two trimers (C3), and six regulatory PyrI chains organized as three dimers (R2).</text>
</comment>
<dbReference type="InterPro" id="IPR006130">
    <property type="entry name" value="Asp/Orn_carbamoylTrfase"/>
</dbReference>
<dbReference type="PROSITE" id="PS00097">
    <property type="entry name" value="CARBAMOYLTRANSFERASE"/>
    <property type="match status" value="1"/>
</dbReference>
<dbReference type="GO" id="GO:0006520">
    <property type="term" value="P:amino acid metabolic process"/>
    <property type="evidence" value="ECO:0007669"/>
    <property type="project" value="InterPro"/>
</dbReference>
<dbReference type="NCBIfam" id="NF002032">
    <property type="entry name" value="PRK00856.1"/>
    <property type="match status" value="1"/>
</dbReference>
<dbReference type="GO" id="GO:0004070">
    <property type="term" value="F:aspartate carbamoyltransferase activity"/>
    <property type="evidence" value="ECO:0007669"/>
    <property type="project" value="UniProtKB-UniRule"/>
</dbReference>
<feature type="domain" description="Aspartate/ornithine carbamoyltransferase Asp/Orn-binding" evidence="8">
    <location>
        <begin position="147"/>
        <end position="288"/>
    </location>
</feature>
<name>A0A1H9QRQ4_9BACI</name>
<dbReference type="EC" id="2.1.3.2" evidence="7"/>
<dbReference type="STRING" id="1601833.SAMN05518684_102339"/>
<dbReference type="Pfam" id="PF00185">
    <property type="entry name" value="OTCace"/>
    <property type="match status" value="1"/>
</dbReference>
<gene>
    <name evidence="7" type="primary">pyrB</name>
    <name evidence="10" type="ORF">SAMN05518684_102339</name>
</gene>
<dbReference type="InterPro" id="IPR036901">
    <property type="entry name" value="Asp/Orn_carbamoylTrfase_sf"/>
</dbReference>
<evidence type="ECO:0000259" key="8">
    <source>
        <dbReference type="Pfam" id="PF00185"/>
    </source>
</evidence>
<feature type="binding site" evidence="7">
    <location>
        <position position="50"/>
    </location>
    <ligand>
        <name>carbamoyl phosphate</name>
        <dbReference type="ChEBI" id="CHEBI:58228"/>
    </ligand>
</feature>
<evidence type="ECO:0000256" key="7">
    <source>
        <dbReference type="HAMAP-Rule" id="MF_00001"/>
    </source>
</evidence>
<feature type="binding site" evidence="7">
    <location>
        <position position="251"/>
    </location>
    <ligand>
        <name>carbamoyl phosphate</name>
        <dbReference type="ChEBI" id="CHEBI:58228"/>
    </ligand>
</feature>
<dbReference type="EMBL" id="FOGT01000002">
    <property type="protein sequence ID" value="SER63124.1"/>
    <property type="molecule type" value="Genomic_DNA"/>
</dbReference>
<evidence type="ECO:0000256" key="1">
    <source>
        <dbReference type="ARBA" id="ARBA00004852"/>
    </source>
</evidence>
<reference evidence="11" key="1">
    <citation type="submission" date="2016-10" db="EMBL/GenBank/DDBJ databases">
        <authorList>
            <person name="Varghese N."/>
            <person name="Submissions S."/>
        </authorList>
    </citation>
    <scope>NUCLEOTIDE SEQUENCE [LARGE SCALE GENOMIC DNA]</scope>
    <source>
        <strain evidence="11">S9</strain>
    </source>
</reference>
<comment type="function">
    <text evidence="5 7">Catalyzes the condensation of carbamoyl phosphate and aspartate to form carbamoyl aspartate and inorganic phosphate, the committed step in the de novo pyrimidine nucleotide biosynthesis pathway.</text>
</comment>
<sequence length="302" mass="34036">MRNLRTLDDLTLPELQSLLTEADEFAGDAAPVFYHNAVVANLFFEPSTRTKCSFEMAEKQLGIETLSFEVSHSSVKKGESLYDTAKTLEAIGCKGLVIRHPETKYYEQLKGLNIPVINAGDGAGDHPTQSLLDLLTIKQEFNRFESLHVVICGDIRHSRVAHTNAKILEKLGAQVSYSGPSEWMDESIKDDQYLTMDQAVEQADVLMLLRIQTERHDNGSGYSKEAYHHRFGLTENRELRMKPHSIIMHPAPVNRGVELADSLVECRRSRIFKQMANGVHVRKAVLAHVLNLKGEKIYDHVI</sequence>
<comment type="similarity">
    <text evidence="2 7">Belongs to the aspartate/ornithine carbamoyltransferase superfamily. ATCase family.</text>
</comment>
<feature type="domain" description="Aspartate/ornithine carbamoyltransferase carbamoyl-P binding" evidence="9">
    <location>
        <begin position="2"/>
        <end position="139"/>
    </location>
</feature>
<accession>A0A1H9QRQ4</accession>
<evidence type="ECO:0000256" key="5">
    <source>
        <dbReference type="ARBA" id="ARBA00043884"/>
    </source>
</evidence>